<dbReference type="SUPFAM" id="SSF56024">
    <property type="entry name" value="Phospholipase D/nuclease"/>
    <property type="match status" value="2"/>
</dbReference>
<evidence type="ECO:0000256" key="1">
    <source>
        <dbReference type="SAM" id="Coils"/>
    </source>
</evidence>
<keyword evidence="4" id="KW-1185">Reference proteome</keyword>
<evidence type="ECO:0000256" key="2">
    <source>
        <dbReference type="SAM" id="MobiDB-lite"/>
    </source>
</evidence>
<keyword evidence="1" id="KW-0175">Coiled coil</keyword>
<organism evidence="3 4">
    <name type="scientific">Rhizobium aquaticum</name>
    <dbReference type="NCBI Taxonomy" id="1549636"/>
    <lineage>
        <taxon>Bacteria</taxon>
        <taxon>Pseudomonadati</taxon>
        <taxon>Pseudomonadota</taxon>
        <taxon>Alphaproteobacteria</taxon>
        <taxon>Hyphomicrobiales</taxon>
        <taxon>Rhizobiaceae</taxon>
        <taxon>Rhizobium/Agrobacterium group</taxon>
        <taxon>Rhizobium</taxon>
    </lineage>
</organism>
<dbReference type="Gene3D" id="3.30.870.10">
    <property type="entry name" value="Endonuclease Chain A"/>
    <property type="match status" value="2"/>
</dbReference>
<reference evidence="3 4" key="1">
    <citation type="submission" date="2024-06" db="EMBL/GenBank/DDBJ databases">
        <title>Genomic Encyclopedia of Type Strains, Phase IV (KMG-IV): sequencing the most valuable type-strain genomes for metagenomic binning, comparative biology and taxonomic classification.</title>
        <authorList>
            <person name="Goeker M."/>
        </authorList>
    </citation>
    <scope>NUCLEOTIDE SEQUENCE [LARGE SCALE GENOMIC DNA]</scope>
    <source>
        <strain evidence="3 4">DSM 29780</strain>
    </source>
</reference>
<dbReference type="RefSeq" id="WP_354558619.1">
    <property type="nucleotide sequence ID" value="NZ_JBEPMB010000013.1"/>
</dbReference>
<gene>
    <name evidence="3" type="ORF">ABID16_004511</name>
</gene>
<feature type="region of interest" description="Disordered" evidence="2">
    <location>
        <begin position="127"/>
        <end position="148"/>
    </location>
</feature>
<feature type="coiled-coil region" evidence="1">
    <location>
        <begin position="398"/>
        <end position="425"/>
    </location>
</feature>
<evidence type="ECO:0000313" key="3">
    <source>
        <dbReference type="EMBL" id="MET3616162.1"/>
    </source>
</evidence>
<name>A0ABV2J5X2_9HYPH</name>
<protein>
    <recommendedName>
        <fullName evidence="5">Choline phosphatase</fullName>
    </recommendedName>
</protein>
<dbReference type="EMBL" id="JBEPMB010000013">
    <property type="protein sequence ID" value="MET3616162.1"/>
    <property type="molecule type" value="Genomic_DNA"/>
</dbReference>
<comment type="caution">
    <text evidence="3">The sequence shown here is derived from an EMBL/GenBank/DDBJ whole genome shotgun (WGS) entry which is preliminary data.</text>
</comment>
<sequence>MKLHVAAWHYRARAIIQRVWGWSPVEEMVLLRLHTAPGTIESVASALSIPSQIVDAAVARLMQFGLVEVQVVPKPVLVTSAIGKELIHTDRPLPERTVEREMSISLVYERAGHSIFRRRDVTLDSTRDSSGSVRMVGFPKDDPPETDDTMADRVQRLVAGQIRPGEWMRGIRTVNSVIEPKFVVFDLNDARDGVFPDGSSDELKAMLGEVIKTGNLPKLTPLKRREPEAFRTAFNPDDLVVGAEEHLDRFEQIADAARSDLFVLSTFVAGADDERGRENRERIIGAIERACRRGVHVHLFYGTTLDERSKNANAMEALRVRLTVGNLTRGYVLVHRDPVASHAKFLAADDGQGGVVVLLGSCNWLSSPFNSVEISGEIREHEASANLLDILRSIVGPLSEARRSVEELTFMAAELRRNKRTLRDTEAASPGRIAAKMTILLADDHERVLRSAAHDARERFVCCTNRLGAPMVPGVFNPAHVAGQRIADVRVYYSRRSGPIKPRHVARQRERLIGLARIIPVREPQLHAKFLAWDNDSIVITSMNWASQTGLAENALDEIGLLVEAPGLAVALLGKFEALLPVDARGQQVLATWESVELQD</sequence>
<proteinExistence type="predicted"/>
<evidence type="ECO:0000313" key="4">
    <source>
        <dbReference type="Proteomes" id="UP001549047"/>
    </source>
</evidence>
<accession>A0ABV2J5X2</accession>
<dbReference type="Proteomes" id="UP001549047">
    <property type="component" value="Unassembled WGS sequence"/>
</dbReference>
<evidence type="ECO:0008006" key="5">
    <source>
        <dbReference type="Google" id="ProtNLM"/>
    </source>
</evidence>